<feature type="region of interest" description="Disordered" evidence="4">
    <location>
        <begin position="277"/>
        <end position="313"/>
    </location>
</feature>
<name>A0A835WSG1_9CHLO</name>
<dbReference type="InterPro" id="IPR042266">
    <property type="entry name" value="PPPDE_sf"/>
</dbReference>
<feature type="region of interest" description="Disordered" evidence="4">
    <location>
        <begin position="535"/>
        <end position="822"/>
    </location>
</feature>
<dbReference type="GO" id="GO:0101005">
    <property type="term" value="F:deubiquitinase activity"/>
    <property type="evidence" value="ECO:0007669"/>
    <property type="project" value="TreeGrafter"/>
</dbReference>
<evidence type="ECO:0000256" key="2">
    <source>
        <dbReference type="ARBA" id="ARBA00022670"/>
    </source>
</evidence>
<feature type="domain" description="PPPDE" evidence="5">
    <location>
        <begin position="54"/>
        <end position="236"/>
    </location>
</feature>
<dbReference type="GO" id="GO:0016579">
    <property type="term" value="P:protein deubiquitination"/>
    <property type="evidence" value="ECO:0007669"/>
    <property type="project" value="TreeGrafter"/>
</dbReference>
<dbReference type="AlphaFoldDB" id="A0A835WSG1"/>
<organism evidence="6 7">
    <name type="scientific">Chlamydomonas schloesseri</name>
    <dbReference type="NCBI Taxonomy" id="2026947"/>
    <lineage>
        <taxon>Eukaryota</taxon>
        <taxon>Viridiplantae</taxon>
        <taxon>Chlorophyta</taxon>
        <taxon>core chlorophytes</taxon>
        <taxon>Chlorophyceae</taxon>
        <taxon>CS clade</taxon>
        <taxon>Chlamydomonadales</taxon>
        <taxon>Chlamydomonadaceae</taxon>
        <taxon>Chlamydomonas</taxon>
    </lineage>
</organism>
<dbReference type="SMART" id="SM01179">
    <property type="entry name" value="DUF862"/>
    <property type="match status" value="1"/>
</dbReference>
<dbReference type="Pfam" id="PF05903">
    <property type="entry name" value="Peptidase_C97"/>
    <property type="match status" value="1"/>
</dbReference>
<evidence type="ECO:0000256" key="3">
    <source>
        <dbReference type="ARBA" id="ARBA00022801"/>
    </source>
</evidence>
<feature type="compositionally biased region" description="Low complexity" evidence="4">
    <location>
        <begin position="756"/>
        <end position="770"/>
    </location>
</feature>
<dbReference type="PANTHER" id="PTHR12378">
    <property type="entry name" value="DESUMOYLATING ISOPEPTIDASE"/>
    <property type="match status" value="1"/>
</dbReference>
<comment type="similarity">
    <text evidence="1">Belongs to the DeSI family.</text>
</comment>
<evidence type="ECO:0000313" key="7">
    <source>
        <dbReference type="Proteomes" id="UP000613740"/>
    </source>
</evidence>
<accession>A0A835WSG1</accession>
<dbReference type="PANTHER" id="PTHR12378:SF9">
    <property type="entry name" value="OS06G0107000 PROTEIN"/>
    <property type="match status" value="1"/>
</dbReference>
<comment type="caution">
    <text evidence="6">The sequence shown here is derived from an EMBL/GenBank/DDBJ whole genome shotgun (WGS) entry which is preliminary data.</text>
</comment>
<dbReference type="Gene3D" id="3.90.1720.30">
    <property type="entry name" value="PPPDE domains"/>
    <property type="match status" value="1"/>
</dbReference>
<dbReference type="PROSITE" id="PS51858">
    <property type="entry name" value="PPPDE"/>
    <property type="match status" value="1"/>
</dbReference>
<gene>
    <name evidence="6" type="ORF">HYH02_001583</name>
</gene>
<feature type="compositionally biased region" description="Low complexity" evidence="4">
    <location>
        <begin position="716"/>
        <end position="735"/>
    </location>
</feature>
<protein>
    <recommendedName>
        <fullName evidence="5">PPPDE domain-containing protein</fullName>
    </recommendedName>
</protein>
<evidence type="ECO:0000259" key="5">
    <source>
        <dbReference type="PROSITE" id="PS51858"/>
    </source>
</evidence>
<evidence type="ECO:0000256" key="4">
    <source>
        <dbReference type="SAM" id="MobiDB-lite"/>
    </source>
</evidence>
<dbReference type="GO" id="GO:0006508">
    <property type="term" value="P:proteolysis"/>
    <property type="evidence" value="ECO:0007669"/>
    <property type="project" value="UniProtKB-KW"/>
</dbReference>
<reference evidence="6" key="1">
    <citation type="journal article" date="2020" name="bioRxiv">
        <title>Comparative genomics of Chlamydomonas.</title>
        <authorList>
            <person name="Craig R.J."/>
            <person name="Hasan A.R."/>
            <person name="Ness R.W."/>
            <person name="Keightley P.D."/>
        </authorList>
    </citation>
    <scope>NUCLEOTIDE SEQUENCE</scope>
    <source>
        <strain evidence="6">CCAP 11/173</strain>
    </source>
</reference>
<keyword evidence="7" id="KW-1185">Reference proteome</keyword>
<evidence type="ECO:0000313" key="6">
    <source>
        <dbReference type="EMBL" id="KAG2453359.1"/>
    </source>
</evidence>
<evidence type="ECO:0000256" key="1">
    <source>
        <dbReference type="ARBA" id="ARBA00008140"/>
    </source>
</evidence>
<feature type="compositionally biased region" description="Pro residues" evidence="4">
    <location>
        <begin position="665"/>
        <end position="683"/>
    </location>
</feature>
<keyword evidence="3" id="KW-0378">Hydrolase</keyword>
<feature type="compositionally biased region" description="Pro residues" evidence="4">
    <location>
        <begin position="584"/>
        <end position="603"/>
    </location>
</feature>
<feature type="region of interest" description="Disordered" evidence="4">
    <location>
        <begin position="344"/>
        <end position="398"/>
    </location>
</feature>
<dbReference type="Proteomes" id="UP000613740">
    <property type="component" value="Unassembled WGS sequence"/>
</dbReference>
<dbReference type="EMBL" id="JAEHOD010000003">
    <property type="protein sequence ID" value="KAG2453359.1"/>
    <property type="molecule type" value="Genomic_DNA"/>
</dbReference>
<feature type="compositionally biased region" description="Low complexity" evidence="4">
    <location>
        <begin position="787"/>
        <end position="811"/>
    </location>
</feature>
<feature type="compositionally biased region" description="Basic and acidic residues" evidence="4">
    <location>
        <begin position="647"/>
        <end position="661"/>
    </location>
</feature>
<feature type="compositionally biased region" description="Basic and acidic residues" evidence="4">
    <location>
        <begin position="381"/>
        <end position="390"/>
    </location>
</feature>
<feature type="compositionally biased region" description="Low complexity" evidence="4">
    <location>
        <begin position="548"/>
        <end position="573"/>
    </location>
</feature>
<dbReference type="OrthoDB" id="412286at2759"/>
<feature type="region of interest" description="Disordered" evidence="4">
    <location>
        <begin position="460"/>
        <end position="491"/>
    </location>
</feature>
<dbReference type="InterPro" id="IPR008580">
    <property type="entry name" value="PPPDE_dom"/>
</dbReference>
<proteinExistence type="inferred from homology"/>
<feature type="compositionally biased region" description="Low complexity" evidence="4">
    <location>
        <begin position="295"/>
        <end position="305"/>
    </location>
</feature>
<sequence length="876" mass="87980">MATEAGATPEANAKADDGPKSVLLARRLQVSRYLDPWGAPQITWVHSHQLVRGYKVILNLYDILPPRLNACLSACGLGGAFHSGVEVAGTEYAFGGASAEDQGIMALARPLFVLRREAEETVKAGQDEGGSAAAALEWMPVLRSRVVVGWWLGSLAELDEQVLRPLWLQGKWVGPAYRLLSRNCNHFSRALCGALLGHRSFKAAPGKSDPLRMVPRRVTRLSSLAAALRCCTGRMDSPMPLAPYALNLFQGEPRSITGDLPPWFRVQQQRLAAAAAAAAAADAEEEGSREGGRPGSVSRTRAGAGAAAGVGAGARATVEPALGRRSAAANAAAAAAEARAAATAAARASPTRLGRGGSGPEGGRRTPPFATPGKTAAPADAARRASREHTTTPSAAGILWAPGAGVGLAEAPGFVAEVCSSTAHCRTPASASASASATLSNGGRASPTQAPLAAHLSPLKAPPAGRAVAPPPHPTAPTARSRSGRRVFPDPCAAAAPEAGAAAGDGGVPAAEAAADADVAAVLMSSSRRTSAVEERAGGGAVLPDPVAAAASEGGARALAQHNGQQQQQQQQQPGANATASSRLPPPAPHQPPLLPARAPLPPLHQGANSPVNAHVGAQALTRRSPSPQPPPRRSQRSAQPSPDPDPDPHAGAVDRAERRKAPPPRHPFLPPAPSPSPPPPDGDPARPWSVLSGGFVDLTFDRSTQATPEPPSAVSAPGSSQAPLPLPSAAAAGLNGMQLHRPAAGAANGSGAGGLAAARPATVSGSESSASRRRSGPDVQGGGMRGSAEAGTEAAAGPPAGAAKARSPSPLQQRGRGAGAGVDAAAVKAAGIGGSAAAAECGSNSAMPSSPPSRYEIIAAVDAIGSSRRASCHDE</sequence>
<keyword evidence="2" id="KW-0645">Protease</keyword>